<dbReference type="InterPro" id="IPR017853">
    <property type="entry name" value="GH"/>
</dbReference>
<gene>
    <name evidence="3" type="ORF">RJ640_021719</name>
</gene>
<reference evidence="3" key="1">
    <citation type="submission" date="2022-12" db="EMBL/GenBank/DDBJ databases">
        <title>Draft genome assemblies for two species of Escallonia (Escalloniales).</title>
        <authorList>
            <person name="Chanderbali A."/>
            <person name="Dervinis C."/>
            <person name="Anghel I."/>
            <person name="Soltis D."/>
            <person name="Soltis P."/>
            <person name="Zapata F."/>
        </authorList>
    </citation>
    <scope>NUCLEOTIDE SEQUENCE</scope>
    <source>
        <strain evidence="3">UCBG92.1500</strain>
        <tissue evidence="3">Leaf</tissue>
    </source>
</reference>
<name>A0AA88QS74_9ASTE</name>
<keyword evidence="2" id="KW-0119">Carbohydrate metabolism</keyword>
<evidence type="ECO:0000313" key="4">
    <source>
        <dbReference type="Proteomes" id="UP001187471"/>
    </source>
</evidence>
<dbReference type="Pfam" id="PF05691">
    <property type="entry name" value="Raffinose_syn"/>
    <property type="match status" value="1"/>
</dbReference>
<organism evidence="3 4">
    <name type="scientific">Escallonia rubra</name>
    <dbReference type="NCBI Taxonomy" id="112253"/>
    <lineage>
        <taxon>Eukaryota</taxon>
        <taxon>Viridiplantae</taxon>
        <taxon>Streptophyta</taxon>
        <taxon>Embryophyta</taxon>
        <taxon>Tracheophyta</taxon>
        <taxon>Spermatophyta</taxon>
        <taxon>Magnoliopsida</taxon>
        <taxon>eudicotyledons</taxon>
        <taxon>Gunneridae</taxon>
        <taxon>Pentapetalae</taxon>
        <taxon>asterids</taxon>
        <taxon>campanulids</taxon>
        <taxon>Escalloniales</taxon>
        <taxon>Escalloniaceae</taxon>
        <taxon>Escallonia</taxon>
    </lineage>
</organism>
<proteinExistence type="inferred from homology"/>
<evidence type="ECO:0008006" key="5">
    <source>
        <dbReference type="Google" id="ProtNLM"/>
    </source>
</evidence>
<dbReference type="SUPFAM" id="SSF51445">
    <property type="entry name" value="(Trans)glycosidases"/>
    <property type="match status" value="1"/>
</dbReference>
<comment type="similarity">
    <text evidence="1">Belongs to the glycosyl hydrolases 36 family.</text>
</comment>
<sequence>MAPPNDPIFPIFTFYKGQLKENCFDLSDGKFYVNGVPLLSEVPSNITFKSFSSISQSSDAPSALFERVQSVSYKGGFLGFRKEETSDRLMNSLGKFSGRDFLSIFRFKIWWSTQWVGNSGSDLQMETQWVLFDVPEIKSYVLILPITEGSDDHVMICAESGSTQVKASSFDAIAYVHVSENPYNLMEAAFSAIRVHSNQFRLLEEKSVPPIVDKFGWCTWDAFYLAVETAGIWHGVQEFADAGLRLRFLIIDDGWQSVSLDGENPNEDAQNLVVGGTVLGTARLHRFDECDKFRNYKSGSLMCPNRPPYDPKKPKMVISKALELERVRFAIETGAEVSCQSQSEYEKMKRELNDLLSGKQKNASGESISSYSCEGESIGLKAFTEDLRTNFQGLDDIYVWQALCGSWGGVRPGTTHLNSKLISCKASPRLDGTMWDGAAVNLVNSGLGLVHPDHADDLYESMHSYLAEVGITGVKVDVTHSLEYVSEEYGGRVDLAKAYYRGLSKSLSKNFKGTGLISSMQQCNDFFLLGTQQISMGRVGDDFWFQDPYGDPYGAYWLQGAHMVHCANNSMWMGQTVQPDWDMFQSRHLCAKFHAGSRAICGGPVYVSDSLGSHDFDLLKKLVFHDGTIPKCQHFALPTRDCLFKNPLSDSKTYGGVVGAFNCQGAAWDPKEQRFRGQSQHYNPMSVFVHVGDIEWDQVEETVTMGEAEKYAVYLNQLEILVIATPDSEAIQITIQPSSFEIFSFRANKEAWTGY</sequence>
<accession>A0AA88QS74</accession>
<evidence type="ECO:0000313" key="3">
    <source>
        <dbReference type="EMBL" id="KAK2968330.1"/>
    </source>
</evidence>
<dbReference type="Proteomes" id="UP001187471">
    <property type="component" value="Unassembled WGS sequence"/>
</dbReference>
<dbReference type="PANTHER" id="PTHR31268">
    <property type="match status" value="1"/>
</dbReference>
<dbReference type="PANTHER" id="PTHR31268:SF8">
    <property type="entry name" value="GALACTINOL--SUCROSE GALACTOSYLTRANSFERASE 4-RELATED"/>
    <property type="match status" value="1"/>
</dbReference>
<comment type="caution">
    <text evidence="3">The sequence shown here is derived from an EMBL/GenBank/DDBJ whole genome shotgun (WGS) entry which is preliminary data.</text>
</comment>
<evidence type="ECO:0000256" key="2">
    <source>
        <dbReference type="ARBA" id="ARBA00023277"/>
    </source>
</evidence>
<dbReference type="AlphaFoldDB" id="A0AA88QS74"/>
<evidence type="ECO:0000256" key="1">
    <source>
        <dbReference type="ARBA" id="ARBA00007240"/>
    </source>
</evidence>
<protein>
    <recommendedName>
        <fullName evidence="5">Galactinol--sucrose galactosyltransferase</fullName>
    </recommendedName>
</protein>
<keyword evidence="4" id="KW-1185">Reference proteome</keyword>
<dbReference type="InterPro" id="IPR008811">
    <property type="entry name" value="Glycosyl_hydrolases_36"/>
</dbReference>
<dbReference type="EMBL" id="JAVXUO010002922">
    <property type="protein sequence ID" value="KAK2968330.1"/>
    <property type="molecule type" value="Genomic_DNA"/>
</dbReference>